<comment type="caution">
    <text evidence="3">The sequence shown here is derived from an EMBL/GenBank/DDBJ whole genome shotgun (WGS) entry which is preliminary data.</text>
</comment>
<feature type="signal peptide" evidence="2">
    <location>
        <begin position="1"/>
        <end position="25"/>
    </location>
</feature>
<evidence type="ECO:0000256" key="2">
    <source>
        <dbReference type="SAM" id="SignalP"/>
    </source>
</evidence>
<keyword evidence="1 2" id="KW-0732">Signal</keyword>
<dbReference type="AlphaFoldDB" id="A0AAD3RYN0"/>
<dbReference type="Pfam" id="PF24068">
    <property type="entry name" value="TPD1_C"/>
    <property type="match status" value="1"/>
</dbReference>
<feature type="chain" id="PRO_5041940668" evidence="2">
    <location>
        <begin position="26"/>
        <end position="140"/>
    </location>
</feature>
<organism evidence="3 4">
    <name type="scientific">Nepenthes gracilis</name>
    <name type="common">Slender pitcher plant</name>
    <dbReference type="NCBI Taxonomy" id="150966"/>
    <lineage>
        <taxon>Eukaryota</taxon>
        <taxon>Viridiplantae</taxon>
        <taxon>Streptophyta</taxon>
        <taxon>Embryophyta</taxon>
        <taxon>Tracheophyta</taxon>
        <taxon>Spermatophyta</taxon>
        <taxon>Magnoliopsida</taxon>
        <taxon>eudicotyledons</taxon>
        <taxon>Gunneridae</taxon>
        <taxon>Pentapetalae</taxon>
        <taxon>Caryophyllales</taxon>
        <taxon>Nepenthaceae</taxon>
        <taxon>Nepenthes</taxon>
    </lineage>
</organism>
<sequence length="140" mass="15267">MSSYPGRRIAVSAAVISLILLVAAAKQLVEPTRIWGDTKRCSDGDLVVTQGPTSPLPSGIPTYTVEINNACVTGCNILHIHLRCGWFSSARLINPRIFRRLHFNDCLVNNGRPLESGASISFQYANTFSYPLSVSSMHCS</sequence>
<dbReference type="EMBL" id="BSYO01000002">
    <property type="protein sequence ID" value="GMH01129.1"/>
    <property type="molecule type" value="Genomic_DNA"/>
</dbReference>
<dbReference type="PANTHER" id="PTHR33184">
    <property type="entry name" value="PROTEIN TAPETUM DETERMINANT 1-LIKE-RELATED"/>
    <property type="match status" value="1"/>
</dbReference>
<dbReference type="GO" id="GO:0001709">
    <property type="term" value="P:cell fate determination"/>
    <property type="evidence" value="ECO:0007669"/>
    <property type="project" value="TreeGrafter"/>
</dbReference>
<dbReference type="InterPro" id="IPR040361">
    <property type="entry name" value="TPD1"/>
</dbReference>
<gene>
    <name evidence="3" type="ORF">Nepgr_002968</name>
</gene>
<protein>
    <submittedName>
        <fullName evidence="3">Uncharacterized protein</fullName>
    </submittedName>
</protein>
<reference evidence="3" key="1">
    <citation type="submission" date="2023-05" db="EMBL/GenBank/DDBJ databases">
        <title>Nepenthes gracilis genome sequencing.</title>
        <authorList>
            <person name="Fukushima K."/>
        </authorList>
    </citation>
    <scope>NUCLEOTIDE SEQUENCE</scope>
    <source>
        <strain evidence="3">SING2019-196</strain>
    </source>
</reference>
<keyword evidence="4" id="KW-1185">Reference proteome</keyword>
<dbReference type="Proteomes" id="UP001279734">
    <property type="component" value="Unassembled WGS sequence"/>
</dbReference>
<evidence type="ECO:0000313" key="3">
    <source>
        <dbReference type="EMBL" id="GMH01129.1"/>
    </source>
</evidence>
<name>A0AAD3RYN0_NEPGR</name>
<evidence type="ECO:0000313" key="4">
    <source>
        <dbReference type="Proteomes" id="UP001279734"/>
    </source>
</evidence>
<evidence type="ECO:0000256" key="1">
    <source>
        <dbReference type="ARBA" id="ARBA00022729"/>
    </source>
</evidence>
<proteinExistence type="predicted"/>
<accession>A0AAD3RYN0</accession>
<dbReference type="PANTHER" id="PTHR33184:SF67">
    <property type="entry name" value="PROTEIN TAPETUM DETERMINANT 1"/>
    <property type="match status" value="1"/>
</dbReference>